<feature type="transmembrane region" description="Helical" evidence="1">
    <location>
        <begin position="958"/>
        <end position="978"/>
    </location>
</feature>
<feature type="transmembrane region" description="Helical" evidence="1">
    <location>
        <begin position="328"/>
        <end position="347"/>
    </location>
</feature>
<dbReference type="GO" id="GO:0005886">
    <property type="term" value="C:plasma membrane"/>
    <property type="evidence" value="ECO:0007669"/>
    <property type="project" value="TreeGrafter"/>
</dbReference>
<organism evidence="2 3">
    <name type="scientific">Microbulbifer okhotskensis</name>
    <dbReference type="NCBI Taxonomy" id="2926617"/>
    <lineage>
        <taxon>Bacteria</taxon>
        <taxon>Pseudomonadati</taxon>
        <taxon>Pseudomonadota</taxon>
        <taxon>Gammaproteobacteria</taxon>
        <taxon>Cellvibrionales</taxon>
        <taxon>Microbulbiferaceae</taxon>
        <taxon>Microbulbifer</taxon>
    </lineage>
</organism>
<dbReference type="PANTHER" id="PTHR32063">
    <property type="match status" value="1"/>
</dbReference>
<dbReference type="AlphaFoldDB" id="A0A9X2J6E6"/>
<feature type="transmembrane region" description="Helical" evidence="1">
    <location>
        <begin position="919"/>
        <end position="937"/>
    </location>
</feature>
<protein>
    <submittedName>
        <fullName evidence="2">Efflux RND transporter permease subunit</fullName>
    </submittedName>
</protein>
<gene>
    <name evidence="2" type="ORF">MO867_17830</name>
</gene>
<dbReference type="Pfam" id="PF00873">
    <property type="entry name" value="ACR_tran"/>
    <property type="match status" value="1"/>
</dbReference>
<keyword evidence="3" id="KW-1185">Reference proteome</keyword>
<feature type="transmembrane region" description="Helical" evidence="1">
    <location>
        <begin position="457"/>
        <end position="479"/>
    </location>
</feature>
<feature type="transmembrane region" description="Helical" evidence="1">
    <location>
        <begin position="367"/>
        <end position="392"/>
    </location>
</feature>
<dbReference type="Gene3D" id="3.30.70.1440">
    <property type="entry name" value="Multidrug efflux transporter AcrB pore domain"/>
    <property type="match status" value="1"/>
</dbReference>
<feature type="transmembrane region" description="Helical" evidence="1">
    <location>
        <begin position="519"/>
        <end position="540"/>
    </location>
</feature>
<dbReference type="Gene3D" id="3.30.70.1320">
    <property type="entry name" value="Multidrug efflux transporter AcrB pore domain like"/>
    <property type="match status" value="1"/>
</dbReference>
<keyword evidence="1" id="KW-0812">Transmembrane</keyword>
<dbReference type="RefSeq" id="WP_252471682.1">
    <property type="nucleotide sequence ID" value="NZ_JALBWM010000113.1"/>
</dbReference>
<keyword evidence="1" id="KW-1133">Transmembrane helix</keyword>
<proteinExistence type="predicted"/>
<dbReference type="Proteomes" id="UP001139028">
    <property type="component" value="Unassembled WGS sequence"/>
</dbReference>
<reference evidence="2" key="1">
    <citation type="journal article" date="2022" name="Arch. Microbiol.">
        <title>Microbulbifer okhotskensis sp. nov., isolated from a deep bottom sediment of the Okhotsk Sea.</title>
        <authorList>
            <person name="Romanenko L."/>
            <person name="Kurilenko V."/>
            <person name="Otstavnykh N."/>
            <person name="Velansky P."/>
            <person name="Isaeva M."/>
            <person name="Mikhailov V."/>
        </authorList>
    </citation>
    <scope>NUCLEOTIDE SEQUENCE</scope>
    <source>
        <strain evidence="2">OS29</strain>
    </source>
</reference>
<feature type="transmembrane region" description="Helical" evidence="1">
    <location>
        <begin position="6"/>
        <end position="27"/>
    </location>
</feature>
<feature type="transmembrane region" description="Helical" evidence="1">
    <location>
        <begin position="990"/>
        <end position="1016"/>
    </location>
</feature>
<feature type="transmembrane region" description="Helical" evidence="1">
    <location>
        <begin position="887"/>
        <end position="907"/>
    </location>
</feature>
<feature type="transmembrane region" description="Helical" evidence="1">
    <location>
        <begin position="861"/>
        <end position="880"/>
    </location>
</feature>
<dbReference type="Gene3D" id="3.30.2090.10">
    <property type="entry name" value="Multidrug efflux transporter AcrB TolC docking domain, DN and DC subdomains"/>
    <property type="match status" value="2"/>
</dbReference>
<dbReference type="InterPro" id="IPR027463">
    <property type="entry name" value="AcrB_DN_DC_subdom"/>
</dbReference>
<sequence>MIRFFAGHPTAANLLMVALMLSGLFVLPSMKRETMPEIDKFEVQVSVAYPGAAAAEVEDSICLPLEEATDGISFIDERLCEAKDNLGLMTLKMQEAGDMNQFVADVESAVDSIDSLPAESERPVIEELGRTQGVVSIAISADLPLPQLNQLAEHYRRELLRDPAVPIVRISGFSDHQLQIEISDYNLRQYGLSVTQLANIIDQQAIDMPAGKVSTPDREYQVRFTEERRTVAELENLVVIKGEDGAEVRLGDIAKIYDAFELAEEKITFDGHRAALLNVEKNSVDDSLRVLEAVRAFVDRENEKLPEGMKLTLTQDGASIVADRLRMIIANAWQGLILVALALYLFFSGRYVFWVVMGLPVSFLGSFALITAMGVSINMISLVGLLIAIGILMDDAIVLSESIASEHRDGRSPLEAVINGTKRVARGVLSSFASTVMVFGGLIFLKGDMGQVLKVLPIVLISVLLISLVEAFLILPAHLRHALEHKSRTPAWKQAFAKRFEGWRENMGRAADWAVKYRYAFVGGVLGLFFLTVSLMPAGIVKFQGFPTLEGDLLQARILMPQGTSLVDMEVLVEKQLNALDRVATEFSENESAPLVHHTSVTYGVNGDAFETGPHVATINVDLLAAEGRNTSMDELRHAWREAAGETPGAIAILYKEPAFGPAGRAIHLRLTGLKLDQLKAASIRLQNWLRGYDGVVNVVDDLRPGKPQLTVKMREGAYASGLDASNVANQLRAAYQGMEIDEIQYLGETYEIQVRMDADSRGALSRFDELVIIHPATQQRVPLIAIAAIELNRDYARIQRIDGERVVSVYADVYTEKANAGQVLGDTQQKFLAELIQEFPGLRVDMQGEMKNSKVTGKSIGRALLIGAIGIYLLLSLQFRSYVEPLIVLVAIPLALIGVIWGHLIMGQNMSMPSMMGFVSLAGIVVNDSILLVEFVKRRVREGMDVHSAASQASRDRFRAIFLTSLTTVAGLLPLLFETSLQAQVLVPLVTSIVFGISSSTVLILLVLPALYGILEDFGFTESQAGSDDKGELMSEALVVATGK</sequence>
<accession>A0A9X2J6E6</accession>
<dbReference type="PRINTS" id="PR00702">
    <property type="entry name" value="ACRIFLAVINRP"/>
</dbReference>
<keyword evidence="1" id="KW-0472">Membrane</keyword>
<name>A0A9X2J6E6_9GAMM</name>
<evidence type="ECO:0000313" key="2">
    <source>
        <dbReference type="EMBL" id="MCO1336193.1"/>
    </source>
</evidence>
<evidence type="ECO:0000256" key="1">
    <source>
        <dbReference type="SAM" id="Phobius"/>
    </source>
</evidence>
<dbReference type="EMBL" id="JALBWM010000113">
    <property type="protein sequence ID" value="MCO1336193.1"/>
    <property type="molecule type" value="Genomic_DNA"/>
</dbReference>
<evidence type="ECO:0000313" key="3">
    <source>
        <dbReference type="Proteomes" id="UP001139028"/>
    </source>
</evidence>
<comment type="caution">
    <text evidence="2">The sequence shown here is derived from an EMBL/GenBank/DDBJ whole genome shotgun (WGS) entry which is preliminary data.</text>
</comment>
<dbReference type="SUPFAM" id="SSF82714">
    <property type="entry name" value="Multidrug efflux transporter AcrB TolC docking domain, DN and DC subdomains"/>
    <property type="match status" value="2"/>
</dbReference>
<dbReference type="GO" id="GO:0042910">
    <property type="term" value="F:xenobiotic transmembrane transporter activity"/>
    <property type="evidence" value="ECO:0007669"/>
    <property type="project" value="TreeGrafter"/>
</dbReference>
<feature type="transmembrane region" description="Helical" evidence="1">
    <location>
        <begin position="427"/>
        <end position="445"/>
    </location>
</feature>
<dbReference type="InterPro" id="IPR001036">
    <property type="entry name" value="Acrflvin-R"/>
</dbReference>
<dbReference type="PANTHER" id="PTHR32063:SF33">
    <property type="entry name" value="RND SUPERFAMILY EFFLUX PUMP PERMEASE COMPONENT"/>
    <property type="match status" value="1"/>
</dbReference>
<dbReference type="Gene3D" id="3.30.70.1430">
    <property type="entry name" value="Multidrug efflux transporter AcrB pore domain"/>
    <property type="match status" value="2"/>
</dbReference>
<dbReference type="Gene3D" id="1.20.1640.10">
    <property type="entry name" value="Multidrug efflux transporter AcrB transmembrane domain"/>
    <property type="match status" value="2"/>
</dbReference>
<dbReference type="SUPFAM" id="SSF82866">
    <property type="entry name" value="Multidrug efflux transporter AcrB transmembrane domain"/>
    <property type="match status" value="2"/>
</dbReference>
<dbReference type="SUPFAM" id="SSF82693">
    <property type="entry name" value="Multidrug efflux transporter AcrB pore domain, PN1, PN2, PC1 and PC2 subdomains"/>
    <property type="match status" value="2"/>
</dbReference>